<keyword evidence="3" id="KW-1185">Reference proteome</keyword>
<organism evidence="2 3">
    <name type="scientific">Nocardiopsis gilva YIM 90087</name>
    <dbReference type="NCBI Taxonomy" id="1235441"/>
    <lineage>
        <taxon>Bacteria</taxon>
        <taxon>Bacillati</taxon>
        <taxon>Actinomycetota</taxon>
        <taxon>Actinomycetes</taxon>
        <taxon>Streptosporangiales</taxon>
        <taxon>Nocardiopsidaceae</taxon>
        <taxon>Nocardiopsis</taxon>
    </lineage>
</organism>
<dbReference type="EMBL" id="CP022753">
    <property type="protein sequence ID" value="ASU81716.1"/>
    <property type="molecule type" value="Genomic_DNA"/>
</dbReference>
<feature type="compositionally biased region" description="Polar residues" evidence="1">
    <location>
        <begin position="54"/>
        <end position="71"/>
    </location>
</feature>
<protein>
    <submittedName>
        <fullName evidence="2">DUF2000 domain-containing protein</fullName>
    </submittedName>
</protein>
<dbReference type="RefSeq" id="WP_017620569.1">
    <property type="nucleotide sequence ID" value="NZ_ANBG01000333.1"/>
</dbReference>
<sequence>MSLRTKLVLVVDERLDRAQATNAAVVTGLSMGGRLPGAVAADGRRSSGGDGNTRGPTTRRWSAPSSGVSGS</sequence>
<accession>A0A223S0S1</accession>
<evidence type="ECO:0000313" key="3">
    <source>
        <dbReference type="Proteomes" id="UP000215005"/>
    </source>
</evidence>
<reference evidence="2 3" key="1">
    <citation type="submission" date="2017-08" db="EMBL/GenBank/DDBJ databases">
        <title>The complete genome sequence of Nocardiopsis gilva YIM 90087.</title>
        <authorList>
            <person name="Yin M."/>
            <person name="Tang S."/>
        </authorList>
    </citation>
    <scope>NUCLEOTIDE SEQUENCE [LARGE SCALE GENOMIC DNA]</scope>
    <source>
        <strain evidence="2 3">YIM 90087</strain>
    </source>
</reference>
<dbReference type="Pfam" id="PF09391">
    <property type="entry name" value="DUF2000"/>
    <property type="match status" value="1"/>
</dbReference>
<feature type="region of interest" description="Disordered" evidence="1">
    <location>
        <begin position="37"/>
        <end position="71"/>
    </location>
</feature>
<name>A0A223S0S1_9ACTN</name>
<proteinExistence type="predicted"/>
<evidence type="ECO:0000256" key="1">
    <source>
        <dbReference type="SAM" id="MobiDB-lite"/>
    </source>
</evidence>
<dbReference type="InterPro" id="IPR018988">
    <property type="entry name" value="DUF2000"/>
</dbReference>
<dbReference type="Proteomes" id="UP000215005">
    <property type="component" value="Chromosome"/>
</dbReference>
<gene>
    <name evidence="2" type="ORF">CDO52_01920</name>
</gene>
<dbReference type="AlphaFoldDB" id="A0A223S0S1"/>
<dbReference type="KEGG" id="ngv:CDO52_01920"/>
<evidence type="ECO:0000313" key="2">
    <source>
        <dbReference type="EMBL" id="ASU81716.1"/>
    </source>
</evidence>